<dbReference type="OrthoDB" id="70874at2759"/>
<dbReference type="KEGG" id="aqu:100633681"/>
<feature type="region of interest" description="Disordered" evidence="3">
    <location>
        <begin position="671"/>
        <end position="795"/>
    </location>
</feature>
<dbReference type="GO" id="GO:0031011">
    <property type="term" value="C:Ino80 complex"/>
    <property type="evidence" value="ECO:0007669"/>
    <property type="project" value="InterPro"/>
</dbReference>
<name>A0A1X7UUM8_AMPQE</name>
<proteinExistence type="predicted"/>
<dbReference type="AlphaFoldDB" id="A0A1X7UUM8"/>
<evidence type="ECO:0000313" key="5">
    <source>
        <dbReference type="EnsemblMetazoa" id="Aqu2.1.31224_001"/>
    </source>
</evidence>
<dbReference type="InterPro" id="IPR038106">
    <property type="entry name" value="NFRKB_winged_sf"/>
</dbReference>
<dbReference type="PROSITE" id="PS51916">
    <property type="entry name" value="DEUBAD"/>
    <property type="match status" value="1"/>
</dbReference>
<evidence type="ECO:0000256" key="2">
    <source>
        <dbReference type="ARBA" id="ARBA00023242"/>
    </source>
</evidence>
<feature type="compositionally biased region" description="Polar residues" evidence="3">
    <location>
        <begin position="671"/>
        <end position="692"/>
    </location>
</feature>
<feature type="region of interest" description="Disordered" evidence="3">
    <location>
        <begin position="264"/>
        <end position="294"/>
    </location>
</feature>
<dbReference type="InterPro" id="IPR057748">
    <property type="entry name" value="NFRKB_WH_2"/>
</dbReference>
<evidence type="ECO:0000313" key="6">
    <source>
        <dbReference type="Proteomes" id="UP000007879"/>
    </source>
</evidence>
<reference evidence="5" key="2">
    <citation type="submission" date="2017-05" db="UniProtKB">
        <authorList>
            <consortium name="EnsemblMetazoa"/>
        </authorList>
    </citation>
    <scope>IDENTIFICATION</scope>
</reference>
<gene>
    <name evidence="5" type="primary">100633681</name>
</gene>
<comment type="subcellular location">
    <subcellularLocation>
        <location evidence="1">Nucleus</location>
    </subcellularLocation>
</comment>
<dbReference type="CDD" id="cd21865">
    <property type="entry name" value="DEUBAD_NFRKB"/>
    <property type="match status" value="1"/>
</dbReference>
<dbReference type="STRING" id="400682.A0A1X7UUM8"/>
<accession>A0A1X7UUM8</accession>
<dbReference type="InParanoid" id="A0A1X7UUM8"/>
<dbReference type="EnsemblMetazoa" id="Aqu2.1.31224_001">
    <property type="protein sequence ID" value="Aqu2.1.31224_001"/>
    <property type="gene ID" value="Aqu2.1.31224"/>
</dbReference>
<keyword evidence="2" id="KW-0539">Nucleus</keyword>
<dbReference type="InterPro" id="IPR025220">
    <property type="entry name" value="NFRKB_WH_1"/>
</dbReference>
<dbReference type="EnsemblMetazoa" id="XM_003386738.2">
    <property type="protein sequence ID" value="XP_003386786.1"/>
    <property type="gene ID" value="LOC100633681"/>
</dbReference>
<evidence type="ECO:0000256" key="3">
    <source>
        <dbReference type="SAM" id="MobiDB-lite"/>
    </source>
</evidence>
<dbReference type="InterPro" id="IPR024867">
    <property type="entry name" value="NFRKB"/>
</dbReference>
<reference evidence="6" key="1">
    <citation type="journal article" date="2010" name="Nature">
        <title>The Amphimedon queenslandica genome and the evolution of animal complexity.</title>
        <authorList>
            <person name="Srivastava M."/>
            <person name="Simakov O."/>
            <person name="Chapman J."/>
            <person name="Fahey B."/>
            <person name="Gauthier M.E."/>
            <person name="Mitros T."/>
            <person name="Richards G.S."/>
            <person name="Conaco C."/>
            <person name="Dacre M."/>
            <person name="Hellsten U."/>
            <person name="Larroux C."/>
            <person name="Putnam N.H."/>
            <person name="Stanke M."/>
            <person name="Adamska M."/>
            <person name="Darling A."/>
            <person name="Degnan S.M."/>
            <person name="Oakley T.H."/>
            <person name="Plachetzki D.C."/>
            <person name="Zhai Y."/>
            <person name="Adamski M."/>
            <person name="Calcino A."/>
            <person name="Cummins S.F."/>
            <person name="Goodstein D.M."/>
            <person name="Harris C."/>
            <person name="Jackson D.J."/>
            <person name="Leys S.P."/>
            <person name="Shu S."/>
            <person name="Woodcroft B.J."/>
            <person name="Vervoort M."/>
            <person name="Kosik K.S."/>
            <person name="Manning G."/>
            <person name="Degnan B.M."/>
            <person name="Rokhsar D.S."/>
        </authorList>
    </citation>
    <scope>NUCLEOTIDE SEQUENCE [LARGE SCALE GENOMIC DNA]</scope>
</reference>
<protein>
    <recommendedName>
        <fullName evidence="4">DEUBAD domain-containing protein</fullName>
    </recommendedName>
</protein>
<dbReference type="Gene3D" id="1.10.10.2430">
    <property type="entry name" value="NFRKB winged helix-like domain"/>
    <property type="match status" value="1"/>
</dbReference>
<dbReference type="PANTHER" id="PTHR13052:SF3">
    <property type="entry name" value="NUCLEAR FACTOR RELATED TO KAPPA-B-BINDING PROTEIN"/>
    <property type="match status" value="1"/>
</dbReference>
<dbReference type="GO" id="GO:0002020">
    <property type="term" value="F:protease binding"/>
    <property type="evidence" value="ECO:0007669"/>
    <property type="project" value="TreeGrafter"/>
</dbReference>
<keyword evidence="6" id="KW-1185">Reference proteome</keyword>
<dbReference type="Proteomes" id="UP000007879">
    <property type="component" value="Unassembled WGS sequence"/>
</dbReference>
<organism evidence="5">
    <name type="scientific">Amphimedon queenslandica</name>
    <name type="common">Sponge</name>
    <dbReference type="NCBI Taxonomy" id="400682"/>
    <lineage>
        <taxon>Eukaryota</taxon>
        <taxon>Metazoa</taxon>
        <taxon>Porifera</taxon>
        <taxon>Demospongiae</taxon>
        <taxon>Heteroscleromorpha</taxon>
        <taxon>Haplosclerida</taxon>
        <taxon>Niphatidae</taxon>
        <taxon>Amphimedon</taxon>
    </lineage>
</organism>
<dbReference type="InterPro" id="IPR044867">
    <property type="entry name" value="DEUBAD_dom"/>
</dbReference>
<feature type="region of interest" description="Disordered" evidence="3">
    <location>
        <begin position="812"/>
        <end position="834"/>
    </location>
</feature>
<evidence type="ECO:0000259" key="4">
    <source>
        <dbReference type="PROSITE" id="PS51916"/>
    </source>
</evidence>
<dbReference type="Pfam" id="PF25793">
    <property type="entry name" value="WHD_2nd_NFRKB"/>
    <property type="match status" value="1"/>
</dbReference>
<dbReference type="PANTHER" id="PTHR13052">
    <property type="entry name" value="NFRKB-RELATED"/>
    <property type="match status" value="1"/>
</dbReference>
<feature type="compositionally biased region" description="Gly residues" evidence="3">
    <location>
        <begin position="708"/>
        <end position="728"/>
    </location>
</feature>
<dbReference type="eggNOG" id="KOG1927">
    <property type="taxonomic scope" value="Eukaryota"/>
</dbReference>
<feature type="compositionally biased region" description="Acidic residues" evidence="3">
    <location>
        <begin position="774"/>
        <end position="783"/>
    </location>
</feature>
<sequence length="834" mass="93502">MAAESEEQICKKEVSLLIGGEEISVPTELLEDEDVFSHVMSRDTWDNVLTESDREHLSKFLPQELSNEQKESTITDLFGGVAFKFGSNPIKESWDKVSGGDYVRDISCLKDKLKLLKYQLYQQNMKYYHLSLMQDVLLSKRHIMYSALDNGSLDNLEVYDINKLTKKRKGIWTKTESKYRKILEECSKEGDFEFSSEDEEATPTEQEPVFTEEEFQKLLKKHKKRRRMKKLDPDLNTSGITLASITGTSSSVNIKTELLLPPPSINIKQEKTPPPPVTPSLKATTPKSKPHPQIIPQPVVKDVKKWEGLFYGRGCVYEVYVEPEKLKTDKLAPIILDGPLPSNQYMSFFSIIKKSFQSLPDNKGDIYKVTEMVEVYLESPDCQSCSWLPLQSDWSELTLSAICYLGGEVGAVSSFDPLPHFYPVIEFRDRIDHWRWIGNHRDSEPELLILYNHWYSNIDRALVVVDYTDYDPLPPLISTTASVRASKHHEIERFQDLEQQRYSDPHKAFTYKVHGYEASVGPVKGAKTVVKKDNPKARGHALLKQERPNCVTILSLVRDACSRLPNGEGTRLDLCILLRDSQFISDNVTNSQLNNAVSGALDRLHYEKDPCVRYISSKKIWLYLHRNRTEEEFEHISWAVEAANKNKKIIQTRAKQTPKILLRDADGQITDISPSPWSSADNKVTSGSSTLSIKPPVASHRSPRSRQSGGGTGGGGARGGGARGGGRGSKTSRSRKTFVKAPPPVGGSSQSNIESDTEIELPFLPTTVHKDQDDINYDSDATSDDIQLPKGGVAFQPQATPIPRLISVYDFHAPSSGGGGAWGTTSDESDSDSD</sequence>
<evidence type="ECO:0000256" key="1">
    <source>
        <dbReference type="ARBA" id="ARBA00004123"/>
    </source>
</evidence>
<dbReference type="Pfam" id="PF14465">
    <property type="entry name" value="WHD_1st_NFRKB"/>
    <property type="match status" value="1"/>
</dbReference>
<feature type="domain" description="DEUBAD" evidence="4">
    <location>
        <begin position="26"/>
        <end position="142"/>
    </location>
</feature>